<name>A0AAV2HAF8_LYMST</name>
<feature type="repeat" description="WD" evidence="3">
    <location>
        <begin position="354"/>
        <end position="385"/>
    </location>
</feature>
<dbReference type="InterPro" id="IPR001680">
    <property type="entry name" value="WD40_rpt"/>
</dbReference>
<dbReference type="InterPro" id="IPR019775">
    <property type="entry name" value="WD40_repeat_CS"/>
</dbReference>
<dbReference type="PROSITE" id="PS00678">
    <property type="entry name" value="WD_REPEATS_1"/>
    <property type="match status" value="1"/>
</dbReference>
<dbReference type="Proteomes" id="UP001497497">
    <property type="component" value="Unassembled WGS sequence"/>
</dbReference>
<proteinExistence type="predicted"/>
<dbReference type="GO" id="GO:0031464">
    <property type="term" value="C:Cul4A-RING E3 ubiquitin ligase complex"/>
    <property type="evidence" value="ECO:0007669"/>
    <property type="project" value="TreeGrafter"/>
</dbReference>
<evidence type="ECO:0000256" key="3">
    <source>
        <dbReference type="PROSITE-ProRule" id="PRU00221"/>
    </source>
</evidence>
<dbReference type="PROSITE" id="PS50294">
    <property type="entry name" value="WD_REPEATS_REGION"/>
    <property type="match status" value="2"/>
</dbReference>
<dbReference type="InterPro" id="IPR015943">
    <property type="entry name" value="WD40/YVTN_repeat-like_dom_sf"/>
</dbReference>
<evidence type="ECO:0000313" key="4">
    <source>
        <dbReference type="EMBL" id="CAL1530334.1"/>
    </source>
</evidence>
<organism evidence="4 5">
    <name type="scientific">Lymnaea stagnalis</name>
    <name type="common">Great pond snail</name>
    <name type="synonym">Helix stagnalis</name>
    <dbReference type="NCBI Taxonomy" id="6523"/>
    <lineage>
        <taxon>Eukaryota</taxon>
        <taxon>Metazoa</taxon>
        <taxon>Spiralia</taxon>
        <taxon>Lophotrochozoa</taxon>
        <taxon>Mollusca</taxon>
        <taxon>Gastropoda</taxon>
        <taxon>Heterobranchia</taxon>
        <taxon>Euthyneura</taxon>
        <taxon>Panpulmonata</taxon>
        <taxon>Hygrophila</taxon>
        <taxon>Lymnaeoidea</taxon>
        <taxon>Lymnaeidae</taxon>
        <taxon>Lymnaea</taxon>
    </lineage>
</organism>
<reference evidence="4 5" key="1">
    <citation type="submission" date="2024-04" db="EMBL/GenBank/DDBJ databases">
        <authorList>
            <consortium name="Genoscope - CEA"/>
            <person name="William W."/>
        </authorList>
    </citation>
    <scope>NUCLEOTIDE SEQUENCE [LARGE SCALE GENOMIC DNA]</scope>
</reference>
<dbReference type="PANTHER" id="PTHR46202">
    <property type="entry name" value="DNA EXCISION REPAIR PROTEIN ERCC-8"/>
    <property type="match status" value="1"/>
</dbReference>
<evidence type="ECO:0000313" key="5">
    <source>
        <dbReference type="Proteomes" id="UP001497497"/>
    </source>
</evidence>
<feature type="repeat" description="WD" evidence="3">
    <location>
        <begin position="120"/>
        <end position="162"/>
    </location>
</feature>
<dbReference type="SMART" id="SM00320">
    <property type="entry name" value="WD40"/>
    <property type="match status" value="5"/>
</dbReference>
<dbReference type="PANTHER" id="PTHR46202:SF1">
    <property type="entry name" value="DNA EXCISION REPAIR PROTEIN ERCC-8"/>
    <property type="match status" value="1"/>
</dbReference>
<dbReference type="Pfam" id="PF00400">
    <property type="entry name" value="WD40"/>
    <property type="match status" value="5"/>
</dbReference>
<evidence type="ECO:0000256" key="2">
    <source>
        <dbReference type="ARBA" id="ARBA00022737"/>
    </source>
</evidence>
<dbReference type="InterPro" id="IPR042238">
    <property type="entry name" value="Rad28/ERCC8/Ckn1/ATCSA-1"/>
</dbReference>
<evidence type="ECO:0008006" key="6">
    <source>
        <dbReference type="Google" id="ProtNLM"/>
    </source>
</evidence>
<protein>
    <recommendedName>
        <fullName evidence="6">DNA excision repair protein ERCC-8</fullName>
    </recommendedName>
</protein>
<dbReference type="EMBL" id="CAXITT010000067">
    <property type="protein sequence ID" value="CAL1530334.1"/>
    <property type="molecule type" value="Genomic_DNA"/>
</dbReference>
<evidence type="ECO:0000256" key="1">
    <source>
        <dbReference type="ARBA" id="ARBA00022574"/>
    </source>
</evidence>
<dbReference type="GO" id="GO:0000109">
    <property type="term" value="C:nucleotide-excision repair complex"/>
    <property type="evidence" value="ECO:0007669"/>
    <property type="project" value="TreeGrafter"/>
</dbReference>
<dbReference type="GO" id="GO:0006283">
    <property type="term" value="P:transcription-coupled nucleotide-excision repair"/>
    <property type="evidence" value="ECO:0007669"/>
    <property type="project" value="InterPro"/>
</dbReference>
<keyword evidence="1 3" id="KW-0853">WD repeat</keyword>
<dbReference type="PROSITE" id="PS50082">
    <property type="entry name" value="WD_REPEATS_2"/>
    <property type="match status" value="3"/>
</dbReference>
<accession>A0AAV2HAF8</accession>
<dbReference type="SUPFAM" id="SSF50978">
    <property type="entry name" value="WD40 repeat-like"/>
    <property type="match status" value="1"/>
</dbReference>
<feature type="repeat" description="WD" evidence="3">
    <location>
        <begin position="265"/>
        <end position="306"/>
    </location>
</feature>
<dbReference type="GO" id="GO:0043161">
    <property type="term" value="P:proteasome-mediated ubiquitin-dependent protein catabolic process"/>
    <property type="evidence" value="ECO:0007669"/>
    <property type="project" value="TreeGrafter"/>
</dbReference>
<dbReference type="GO" id="GO:0000209">
    <property type="term" value="P:protein polyubiquitination"/>
    <property type="evidence" value="ECO:0007669"/>
    <property type="project" value="TreeGrafter"/>
</dbReference>
<dbReference type="AlphaFoldDB" id="A0AAV2HAF8"/>
<sequence length="433" mass="48841">MNLPTFTPNTMACHQQHSMTHCLIHQTMGMLAPYTLQRSISTYFMQGLELSRHKEVQTVHTAAVNDVDVDLSENRYLLSGASDGTIAIHDLEELIKYDHNNRMLDTRVFKLVHSVSPGTTDAHTRSVETVLWYALDTGIFTSSGTDRCLKVWDTNTLKVVEEYSFSTIIHSHHMSSVSTSHNLIAAGTDSPFVRLVDTRIGCFTGILKGHKEGGVRAVCWSPKDEFLLATGGIDNFAMLWDVRSAKGCLKKLQDKGKKKSGYKRDTTHDGSVNGLKFTADGYYLATIGTDQRFFMWDINTGKKLTSHYPPLSHIKKRSVKFCLTKSGRDNFAYIPTGASITTFNISSDSREKHLYGHYNSVNCCFYHECGNQLITGGNDRKILVWTRKGDKEYEDFMCDRRVELIKKNATEEIVTMPESLAQTLDTWSDDEQD</sequence>
<comment type="caution">
    <text evidence="4">The sequence shown here is derived from an EMBL/GenBank/DDBJ whole genome shotgun (WGS) entry which is preliminary data.</text>
</comment>
<dbReference type="InterPro" id="IPR036322">
    <property type="entry name" value="WD40_repeat_dom_sf"/>
</dbReference>
<keyword evidence="5" id="KW-1185">Reference proteome</keyword>
<gene>
    <name evidence="4" type="ORF">GSLYS_00004467001</name>
</gene>
<dbReference type="Gene3D" id="2.130.10.10">
    <property type="entry name" value="YVTN repeat-like/Quinoprotein amine dehydrogenase"/>
    <property type="match status" value="1"/>
</dbReference>
<keyword evidence="2" id="KW-0677">Repeat</keyword>